<dbReference type="CDD" id="cd07890">
    <property type="entry name" value="CYTH-like_AC_IV-like"/>
    <property type="match status" value="1"/>
</dbReference>
<dbReference type="Pfam" id="PF01928">
    <property type="entry name" value="CYTH"/>
    <property type="match status" value="1"/>
</dbReference>
<dbReference type="Gene3D" id="2.40.320.10">
    <property type="entry name" value="Hypothetical Protein Pfu-838710-001"/>
    <property type="match status" value="1"/>
</dbReference>
<dbReference type="RefSeq" id="WP_235050622.1">
    <property type="nucleotide sequence ID" value="NZ_JAKFHA010000002.1"/>
</dbReference>
<evidence type="ECO:0000313" key="2">
    <source>
        <dbReference type="EMBL" id="MCF2526514.1"/>
    </source>
</evidence>
<dbReference type="SUPFAM" id="SSF55154">
    <property type="entry name" value="CYTH-like phosphatases"/>
    <property type="match status" value="1"/>
</dbReference>
<protein>
    <submittedName>
        <fullName evidence="2">CYTH domain-containing protein</fullName>
    </submittedName>
</protein>
<dbReference type="PANTHER" id="PTHR21028">
    <property type="entry name" value="SI:CH211-156B7.4"/>
    <property type="match status" value="1"/>
</dbReference>
<sequence>MIEAELKARVRDPEDVMSRLEGHGPGRAEVYQDTYFDDASGTLMREDRELRVRTVHGADGTRSVLTYKGARLDASGSKPEHETAVDDPDSMRAVLLGLGYVVAISFEKRCRNYVFDASGRRMLATLVRVKELDETFVEVETLVGHEAELSGALDDVRTVLADLGIAEHDLTSELYTDAVQARRVGRATR</sequence>
<dbReference type="Proteomes" id="UP001165378">
    <property type="component" value="Unassembled WGS sequence"/>
</dbReference>
<evidence type="ECO:0000313" key="3">
    <source>
        <dbReference type="Proteomes" id="UP001165378"/>
    </source>
</evidence>
<organism evidence="2 3">
    <name type="scientific">Yinghuangia soli</name>
    <dbReference type="NCBI Taxonomy" id="2908204"/>
    <lineage>
        <taxon>Bacteria</taxon>
        <taxon>Bacillati</taxon>
        <taxon>Actinomycetota</taxon>
        <taxon>Actinomycetes</taxon>
        <taxon>Kitasatosporales</taxon>
        <taxon>Streptomycetaceae</taxon>
        <taxon>Yinghuangia</taxon>
    </lineage>
</organism>
<dbReference type="PANTHER" id="PTHR21028:SF2">
    <property type="entry name" value="CYTH DOMAIN-CONTAINING PROTEIN"/>
    <property type="match status" value="1"/>
</dbReference>
<comment type="caution">
    <text evidence="2">The sequence shown here is derived from an EMBL/GenBank/DDBJ whole genome shotgun (WGS) entry which is preliminary data.</text>
</comment>
<dbReference type="EMBL" id="JAKFHA010000002">
    <property type="protein sequence ID" value="MCF2526514.1"/>
    <property type="molecule type" value="Genomic_DNA"/>
</dbReference>
<dbReference type="InterPro" id="IPR023577">
    <property type="entry name" value="CYTH_domain"/>
</dbReference>
<keyword evidence="3" id="KW-1185">Reference proteome</keyword>
<dbReference type="SMART" id="SM01118">
    <property type="entry name" value="CYTH"/>
    <property type="match status" value="1"/>
</dbReference>
<dbReference type="InterPro" id="IPR033469">
    <property type="entry name" value="CYTH-like_dom_sf"/>
</dbReference>
<dbReference type="InterPro" id="IPR008173">
    <property type="entry name" value="Adenylyl_cyclase_CyaB"/>
</dbReference>
<feature type="domain" description="CYTH" evidence="1">
    <location>
        <begin position="1"/>
        <end position="181"/>
    </location>
</feature>
<proteinExistence type="predicted"/>
<dbReference type="PROSITE" id="PS51707">
    <property type="entry name" value="CYTH"/>
    <property type="match status" value="1"/>
</dbReference>
<evidence type="ECO:0000259" key="1">
    <source>
        <dbReference type="PROSITE" id="PS51707"/>
    </source>
</evidence>
<accession>A0AA41U1W9</accession>
<gene>
    <name evidence="2" type="ORF">LZ495_04665</name>
</gene>
<reference evidence="2" key="1">
    <citation type="submission" date="2022-01" db="EMBL/GenBank/DDBJ databases">
        <title>Genome-Based Taxonomic Classification of the Phylum Actinobacteria.</title>
        <authorList>
            <person name="Gao Y."/>
        </authorList>
    </citation>
    <scope>NUCLEOTIDE SEQUENCE</scope>
    <source>
        <strain evidence="2">KLBMP 8922</strain>
    </source>
</reference>
<name>A0AA41U1W9_9ACTN</name>
<dbReference type="AlphaFoldDB" id="A0AA41U1W9"/>